<evidence type="ECO:0000256" key="4">
    <source>
        <dbReference type="ARBA" id="ARBA00022825"/>
    </source>
</evidence>
<dbReference type="Proteomes" id="UP000081671">
    <property type="component" value="Unplaced"/>
</dbReference>
<gene>
    <name evidence="11" type="primary">LOC105981923</name>
</gene>
<dbReference type="GO" id="GO:0004252">
    <property type="term" value="F:serine-type endopeptidase activity"/>
    <property type="evidence" value="ECO:0007669"/>
    <property type="project" value="InterPro"/>
</dbReference>
<dbReference type="SUPFAM" id="SSF50494">
    <property type="entry name" value="Trypsin-like serine proteases"/>
    <property type="match status" value="1"/>
</dbReference>
<keyword evidence="10" id="KW-1185">Reference proteome</keyword>
<feature type="signal peptide" evidence="8">
    <location>
        <begin position="1"/>
        <end position="18"/>
    </location>
</feature>
<feature type="compositionally biased region" description="Pro residues" evidence="7">
    <location>
        <begin position="335"/>
        <end position="352"/>
    </location>
</feature>
<accession>A0A1S3ETH8</accession>
<dbReference type="InterPro" id="IPR009003">
    <property type="entry name" value="Peptidase_S1_PA"/>
</dbReference>
<dbReference type="AlphaFoldDB" id="A0A1S3ETH8"/>
<feature type="chain" id="PRO_5010219012" evidence="8">
    <location>
        <begin position="19"/>
        <end position="378"/>
    </location>
</feature>
<feature type="region of interest" description="Disordered" evidence="7">
    <location>
        <begin position="253"/>
        <end position="378"/>
    </location>
</feature>
<dbReference type="OrthoDB" id="10002959at2759"/>
<organism evidence="10 11">
    <name type="scientific">Dipodomys ordii</name>
    <name type="common">Ord's kangaroo rat</name>
    <dbReference type="NCBI Taxonomy" id="10020"/>
    <lineage>
        <taxon>Eukaryota</taxon>
        <taxon>Metazoa</taxon>
        <taxon>Chordata</taxon>
        <taxon>Craniata</taxon>
        <taxon>Vertebrata</taxon>
        <taxon>Euteleostomi</taxon>
        <taxon>Mammalia</taxon>
        <taxon>Eutheria</taxon>
        <taxon>Euarchontoglires</taxon>
        <taxon>Glires</taxon>
        <taxon>Rodentia</taxon>
        <taxon>Castorimorpha</taxon>
        <taxon>Heteromyidae</taxon>
        <taxon>Dipodomyinae</taxon>
        <taxon>Dipodomys</taxon>
    </lineage>
</organism>
<dbReference type="GO" id="GO:0006508">
    <property type="term" value="P:proteolysis"/>
    <property type="evidence" value="ECO:0007669"/>
    <property type="project" value="UniProtKB-KW"/>
</dbReference>
<dbReference type="PROSITE" id="PS50240">
    <property type="entry name" value="TRYPSIN_DOM"/>
    <property type="match status" value="1"/>
</dbReference>
<dbReference type="FunFam" id="2.40.10.10:FF:000004">
    <property type="entry name" value="Tryptase gamma 1"/>
    <property type="match status" value="1"/>
</dbReference>
<sequence length="378" mass="39486">MLWLLLLILPCLGGSAPGTPGPERPGIVGGCPVAARSFPWQVSLRFYSMWQHRWQHLCGGSLVHPRWVLTAAHCLDPQELGACAFRVQAGGLRLYAPGEELSRVVQIIRHPEYNSSLGAAGGADIALLRLEADVPRGRGVPVFLPAASLNIPARKICWVTGWGDLGYHRPLPPPYHLREVAVSVVGNGECDQRYGNSSRHRPAIRDDMLCAGDKGQNSCQNCAAVAEPQGREAGRSAGVSGCSMGVCGRSAGLSASGDVPRSRVSLPSPEPSGRSESKGSKADSQAGVPCGFSRAPSAGPEVPGCLDVGPRPPSWSAGQADAERVPRHPLGAQGPPLPFPTPAAPGDAPPAAPGSFSQGPLLAQALRPRGALTRSGRR</sequence>
<dbReference type="Gene3D" id="2.40.10.10">
    <property type="entry name" value="Trypsin-like serine proteases"/>
    <property type="match status" value="2"/>
</dbReference>
<keyword evidence="1" id="KW-0645">Protease</keyword>
<evidence type="ECO:0000256" key="6">
    <source>
        <dbReference type="ARBA" id="ARBA00023180"/>
    </source>
</evidence>
<evidence type="ECO:0000259" key="9">
    <source>
        <dbReference type="PROSITE" id="PS50240"/>
    </source>
</evidence>
<evidence type="ECO:0000256" key="1">
    <source>
        <dbReference type="ARBA" id="ARBA00022670"/>
    </source>
</evidence>
<reference evidence="11" key="1">
    <citation type="submission" date="2025-08" db="UniProtKB">
        <authorList>
            <consortium name="RefSeq"/>
        </authorList>
    </citation>
    <scope>IDENTIFICATION</scope>
    <source>
        <tissue evidence="11">Kidney</tissue>
    </source>
</reference>
<dbReference type="InterPro" id="IPR043504">
    <property type="entry name" value="Peptidase_S1_PA_chymotrypsin"/>
</dbReference>
<dbReference type="InterPro" id="IPR001254">
    <property type="entry name" value="Trypsin_dom"/>
</dbReference>
<dbReference type="GeneID" id="105981923"/>
<dbReference type="InParanoid" id="A0A1S3ETH8"/>
<keyword evidence="4" id="KW-0720">Serine protease</keyword>
<dbReference type="PROSITE" id="PS00134">
    <property type="entry name" value="TRYPSIN_HIS"/>
    <property type="match status" value="1"/>
</dbReference>
<keyword evidence="2 8" id="KW-0732">Signal</keyword>
<dbReference type="Pfam" id="PF00089">
    <property type="entry name" value="Trypsin"/>
    <property type="match status" value="1"/>
</dbReference>
<feature type="domain" description="Peptidase S1" evidence="9">
    <location>
        <begin position="27"/>
        <end position="321"/>
    </location>
</feature>
<name>A0A1S3ETH8_DIPOR</name>
<keyword evidence="3" id="KW-0378">Hydrolase</keyword>
<dbReference type="SMART" id="SM00020">
    <property type="entry name" value="Tryp_SPc"/>
    <property type="match status" value="1"/>
</dbReference>
<evidence type="ECO:0000256" key="7">
    <source>
        <dbReference type="SAM" id="MobiDB-lite"/>
    </source>
</evidence>
<evidence type="ECO:0000256" key="5">
    <source>
        <dbReference type="ARBA" id="ARBA00023157"/>
    </source>
</evidence>
<dbReference type="PRINTS" id="PR00722">
    <property type="entry name" value="CHYMOTRYPSIN"/>
</dbReference>
<dbReference type="KEGG" id="dord:105981923"/>
<dbReference type="PANTHER" id="PTHR24253">
    <property type="entry name" value="TRANSMEMBRANE PROTEASE SERINE"/>
    <property type="match status" value="1"/>
</dbReference>
<evidence type="ECO:0000313" key="10">
    <source>
        <dbReference type="Proteomes" id="UP000081671"/>
    </source>
</evidence>
<evidence type="ECO:0000256" key="3">
    <source>
        <dbReference type="ARBA" id="ARBA00022801"/>
    </source>
</evidence>
<dbReference type="InterPro" id="IPR018114">
    <property type="entry name" value="TRYPSIN_HIS"/>
</dbReference>
<dbReference type="InterPro" id="IPR001314">
    <property type="entry name" value="Peptidase_S1A"/>
</dbReference>
<evidence type="ECO:0000313" key="11">
    <source>
        <dbReference type="RefSeq" id="XP_012866727.1"/>
    </source>
</evidence>
<keyword evidence="5" id="KW-1015">Disulfide bond</keyword>
<evidence type="ECO:0000256" key="2">
    <source>
        <dbReference type="ARBA" id="ARBA00022729"/>
    </source>
</evidence>
<dbReference type="CDD" id="cd00190">
    <property type="entry name" value="Tryp_SPc"/>
    <property type="match status" value="1"/>
</dbReference>
<keyword evidence="6" id="KW-0325">Glycoprotein</keyword>
<protein>
    <submittedName>
        <fullName evidence="11">Mastin-like</fullName>
    </submittedName>
</protein>
<evidence type="ECO:0000256" key="8">
    <source>
        <dbReference type="SAM" id="SignalP"/>
    </source>
</evidence>
<proteinExistence type="predicted"/>
<dbReference type="PANTHER" id="PTHR24253:SF144">
    <property type="entry name" value="CHYMOTRYPSIN-LIKE PROTEASE CTRL-1-RELATED"/>
    <property type="match status" value="1"/>
</dbReference>
<dbReference type="RefSeq" id="XP_012866727.1">
    <property type="nucleotide sequence ID" value="XM_013011273.1"/>
</dbReference>